<protein>
    <recommendedName>
        <fullName evidence="3">CCHC-type domain-containing protein</fullName>
    </recommendedName>
</protein>
<dbReference type="InterPro" id="IPR021109">
    <property type="entry name" value="Peptidase_aspartic_dom_sf"/>
</dbReference>
<dbReference type="PROSITE" id="PS50158">
    <property type="entry name" value="ZF_CCHC"/>
    <property type="match status" value="2"/>
</dbReference>
<keyword evidence="5" id="KW-1185">Reference proteome</keyword>
<dbReference type="SUPFAM" id="SSF50630">
    <property type="entry name" value="Acid proteases"/>
    <property type="match status" value="1"/>
</dbReference>
<dbReference type="EMBL" id="JAYMGO010000023">
    <property type="protein sequence ID" value="KAL1249316.1"/>
    <property type="molecule type" value="Genomic_DNA"/>
</dbReference>
<evidence type="ECO:0000313" key="5">
    <source>
        <dbReference type="Proteomes" id="UP001558613"/>
    </source>
</evidence>
<name>A0ABR3LB75_9TELE</name>
<dbReference type="SUPFAM" id="SSF57756">
    <property type="entry name" value="Retrovirus zinc finger-like domains"/>
    <property type="match status" value="1"/>
</dbReference>
<evidence type="ECO:0000256" key="2">
    <source>
        <dbReference type="SAM" id="MobiDB-lite"/>
    </source>
</evidence>
<evidence type="ECO:0000256" key="1">
    <source>
        <dbReference type="PROSITE-ProRule" id="PRU00047"/>
    </source>
</evidence>
<comment type="caution">
    <text evidence="4">The sequence shown here is derived from an EMBL/GenBank/DDBJ whole genome shotgun (WGS) entry which is preliminary data.</text>
</comment>
<feature type="region of interest" description="Disordered" evidence="2">
    <location>
        <begin position="177"/>
        <end position="211"/>
    </location>
</feature>
<dbReference type="Gene3D" id="4.10.60.10">
    <property type="entry name" value="Zinc finger, CCHC-type"/>
    <property type="match status" value="1"/>
</dbReference>
<dbReference type="SMART" id="SM00343">
    <property type="entry name" value="ZnF_C2HC"/>
    <property type="match status" value="2"/>
</dbReference>
<keyword evidence="1" id="KW-0863">Zinc-finger</keyword>
<feature type="compositionally biased region" description="Low complexity" evidence="2">
    <location>
        <begin position="198"/>
        <end position="211"/>
    </location>
</feature>
<feature type="domain" description="CCHC-type" evidence="3">
    <location>
        <begin position="221"/>
        <end position="234"/>
    </location>
</feature>
<keyword evidence="1" id="KW-0479">Metal-binding</keyword>
<dbReference type="InterPro" id="IPR036875">
    <property type="entry name" value="Znf_CCHC_sf"/>
</dbReference>
<reference evidence="4 5" key="1">
    <citation type="submission" date="2023-09" db="EMBL/GenBank/DDBJ databases">
        <authorList>
            <person name="Wang M."/>
        </authorList>
    </citation>
    <scope>NUCLEOTIDE SEQUENCE [LARGE SCALE GENOMIC DNA]</scope>
    <source>
        <strain evidence="4">GT-2023</strain>
        <tissue evidence="4">Liver</tissue>
    </source>
</reference>
<evidence type="ECO:0000313" key="4">
    <source>
        <dbReference type="EMBL" id="KAL1249316.1"/>
    </source>
</evidence>
<dbReference type="Proteomes" id="UP001558613">
    <property type="component" value="Unassembled WGS sequence"/>
</dbReference>
<dbReference type="InterPro" id="IPR043502">
    <property type="entry name" value="DNA/RNA_pol_sf"/>
</dbReference>
<gene>
    <name evidence="4" type="ORF">QQF64_020321</name>
</gene>
<dbReference type="SUPFAM" id="SSF56672">
    <property type="entry name" value="DNA/RNA polymerases"/>
    <property type="match status" value="1"/>
</dbReference>
<dbReference type="Gene3D" id="3.10.10.10">
    <property type="entry name" value="HIV Type 1 Reverse Transcriptase, subunit A, domain 1"/>
    <property type="match status" value="1"/>
</dbReference>
<feature type="compositionally biased region" description="Basic and acidic residues" evidence="2">
    <location>
        <begin position="186"/>
        <end position="195"/>
    </location>
</feature>
<dbReference type="InterPro" id="IPR050951">
    <property type="entry name" value="Retrovirus_Pol_polyprotein"/>
</dbReference>
<organism evidence="4 5">
    <name type="scientific">Cirrhinus molitorella</name>
    <name type="common">mud carp</name>
    <dbReference type="NCBI Taxonomy" id="172907"/>
    <lineage>
        <taxon>Eukaryota</taxon>
        <taxon>Metazoa</taxon>
        <taxon>Chordata</taxon>
        <taxon>Craniata</taxon>
        <taxon>Vertebrata</taxon>
        <taxon>Euteleostomi</taxon>
        <taxon>Actinopterygii</taxon>
        <taxon>Neopterygii</taxon>
        <taxon>Teleostei</taxon>
        <taxon>Ostariophysi</taxon>
        <taxon>Cypriniformes</taxon>
        <taxon>Cyprinidae</taxon>
        <taxon>Labeoninae</taxon>
        <taxon>Labeonini</taxon>
        <taxon>Cirrhinus</taxon>
    </lineage>
</organism>
<dbReference type="PANTHER" id="PTHR37984">
    <property type="entry name" value="PROTEIN CBG26694"/>
    <property type="match status" value="1"/>
</dbReference>
<evidence type="ECO:0000259" key="3">
    <source>
        <dbReference type="PROSITE" id="PS50158"/>
    </source>
</evidence>
<dbReference type="Gene3D" id="2.40.70.10">
    <property type="entry name" value="Acid Proteases"/>
    <property type="match status" value="1"/>
</dbReference>
<dbReference type="PANTHER" id="PTHR37984:SF10">
    <property type="entry name" value="RIBONUCLEASE H"/>
    <property type="match status" value="1"/>
</dbReference>
<proteinExistence type="predicted"/>
<dbReference type="InterPro" id="IPR001878">
    <property type="entry name" value="Znf_CCHC"/>
</dbReference>
<accession>A0ABR3LB75</accession>
<keyword evidence="1" id="KW-0862">Zinc</keyword>
<sequence>MAMIGRVPEFESKKEDFETYLERFERWLAANDIAAEKKADVFLSVLGPTEYGLLKNLSKPRKVTELTYKEMTETLSLHFKPKPILIAERFRFHRRYQKEGETLTDYIVDLKRLASTCEFGQFLNDALRDQFVCGMSGEAYRKRLLSEKDLTFKQACEIALGLELAYKDTKELTERADHSSAGIHGVGEKQKDKPQRGSFHSSFAASSKSAQSFSARRKMICHRCGREGHQPQECHFRSAVCHACGKPGHLKKVCKSSKRVGKAQLVTATTEELSASDDAFELFTVYTAQGQKDGLFLQLELSGKTVAMQIDTSASVSLIPESVYKELLHDCPLQPVEVHLSSYTGDTIPVLGEIQVPVQYNGKKWTLPLMVVKGDKTPLLGRNWLQKIKIDWGKIFSLKQETATQPSLKAVLDNHKDLFRDGYGKIRDFQARIRVERDSKPIFHKSRPVPYALREAVEKEFERLQRHGIITQVERSDWAAPIVVVP</sequence>
<feature type="domain" description="CCHC-type" evidence="3">
    <location>
        <begin position="241"/>
        <end position="256"/>
    </location>
</feature>